<evidence type="ECO:0000259" key="1">
    <source>
        <dbReference type="Pfam" id="PF02602"/>
    </source>
</evidence>
<dbReference type="SUPFAM" id="SSF69618">
    <property type="entry name" value="HemD-like"/>
    <property type="match status" value="1"/>
</dbReference>
<evidence type="ECO:0000313" key="3">
    <source>
        <dbReference type="Proteomes" id="UP000708148"/>
    </source>
</evidence>
<dbReference type="InterPro" id="IPR036108">
    <property type="entry name" value="4pyrrol_syn_uPrphyn_synt_sf"/>
</dbReference>
<dbReference type="Gene3D" id="3.40.50.10090">
    <property type="match status" value="1"/>
</dbReference>
<evidence type="ECO:0000313" key="2">
    <source>
        <dbReference type="EMBL" id="CAD7698649.1"/>
    </source>
</evidence>
<keyword evidence="3" id="KW-1185">Reference proteome</keyword>
<dbReference type="AlphaFoldDB" id="A0A8S1IU56"/>
<dbReference type="Proteomes" id="UP000708148">
    <property type="component" value="Unassembled WGS sequence"/>
</dbReference>
<comment type="caution">
    <text evidence="2">The sequence shown here is derived from an EMBL/GenBank/DDBJ whole genome shotgun (WGS) entry which is preliminary data.</text>
</comment>
<name>A0A8S1IU56_9CHLO</name>
<dbReference type="InterPro" id="IPR003754">
    <property type="entry name" value="4pyrrol_synth_uPrphyn_synth"/>
</dbReference>
<dbReference type="Pfam" id="PF02602">
    <property type="entry name" value="HEM4"/>
    <property type="match status" value="1"/>
</dbReference>
<sequence>MVYRTHRHNPIKLGLIDTGPVTHCVNEKLDVCLATWYKQWDASCEPADLNKLDGYLAELETFSHIAFTSKNGIRAVLQRLSVMHGGIEQAVHVIRTSGTRLCALGVDGDELRAAGMEVHVEPEEASTLGLVRELVDRSEAKGSRILCPVPCVQGGLKEPQVVPRFLKALEDAGASPVRVDAYVTQAGCDPSDCSHEGELLRKGAIDAIAFSSTAEVGKRNGLSSSRTQSCFTLIPLLHLASTSHLNLQNHSTSAKQKCKVAMI</sequence>
<dbReference type="EMBL" id="CAJHUC010000867">
    <property type="protein sequence ID" value="CAD7698649.1"/>
    <property type="molecule type" value="Genomic_DNA"/>
</dbReference>
<reference evidence="2" key="1">
    <citation type="submission" date="2020-12" db="EMBL/GenBank/DDBJ databases">
        <authorList>
            <person name="Iha C."/>
        </authorList>
    </citation>
    <scope>NUCLEOTIDE SEQUENCE</scope>
</reference>
<gene>
    <name evidence="2" type="ORF">OSTQU699_LOCUS4010</name>
</gene>
<proteinExistence type="predicted"/>
<dbReference type="GO" id="GO:0033014">
    <property type="term" value="P:tetrapyrrole biosynthetic process"/>
    <property type="evidence" value="ECO:0007669"/>
    <property type="project" value="InterPro"/>
</dbReference>
<feature type="domain" description="Tetrapyrrole biosynthesis uroporphyrinogen III synthase" evidence="1">
    <location>
        <begin position="45"/>
        <end position="216"/>
    </location>
</feature>
<dbReference type="OrthoDB" id="259181at2759"/>
<organism evidence="2 3">
    <name type="scientific">Ostreobium quekettii</name>
    <dbReference type="NCBI Taxonomy" id="121088"/>
    <lineage>
        <taxon>Eukaryota</taxon>
        <taxon>Viridiplantae</taxon>
        <taxon>Chlorophyta</taxon>
        <taxon>core chlorophytes</taxon>
        <taxon>Ulvophyceae</taxon>
        <taxon>TCBD clade</taxon>
        <taxon>Bryopsidales</taxon>
        <taxon>Ostreobineae</taxon>
        <taxon>Ostreobiaceae</taxon>
        <taxon>Ostreobium</taxon>
    </lineage>
</organism>
<dbReference type="GO" id="GO:0004852">
    <property type="term" value="F:uroporphyrinogen-III synthase activity"/>
    <property type="evidence" value="ECO:0007669"/>
    <property type="project" value="InterPro"/>
</dbReference>
<accession>A0A8S1IU56</accession>
<dbReference type="PANTHER" id="PTHR38020">
    <property type="entry name" value="UROPORPHYRINOGEN-III SYNTHASE"/>
    <property type="match status" value="1"/>
</dbReference>
<dbReference type="PANTHER" id="PTHR38020:SF1">
    <property type="entry name" value="UROPORPHYRINOGEN-III SYNTHASE"/>
    <property type="match status" value="1"/>
</dbReference>
<protein>
    <recommendedName>
        <fullName evidence="1">Tetrapyrrole biosynthesis uroporphyrinogen III synthase domain-containing protein</fullName>
    </recommendedName>
</protein>